<keyword evidence="3" id="KW-1185">Reference proteome</keyword>
<name>A0ABS4TQR8_9PSEU</name>
<comment type="caution">
    <text evidence="2">The sequence shown here is derived from an EMBL/GenBank/DDBJ whole genome shotgun (WGS) entry which is preliminary data.</text>
</comment>
<gene>
    <name evidence="2" type="ORF">JOF56_007147</name>
</gene>
<feature type="domain" description="N-acetyltransferase" evidence="1">
    <location>
        <begin position="127"/>
        <end position="267"/>
    </location>
</feature>
<sequence>MPDIATLLAAYDDQLRPAETTNLPPGAYAEPDGPIVRVVGQHRRGFVSGPRDLGIEGADLDALIARQRDFFAARGEAVEWKTRGHDLPADLPERLTAAGFVAEQRETVLIGSAVQLSALDLSLPDGVTIREVTEDAGMHRIAGMACEVWGDDRSWLAHDLIDRVRTSGGQTVVVAAEADGRTVSAARLEIEPGTEFAGLWGGSTLPEWRGQGIYRALIAYRARIAADRAIRYLQVDATEDSRPILQRLGFTAVTTTTPYVWTPTATA</sequence>
<dbReference type="InterPro" id="IPR016181">
    <property type="entry name" value="Acyl_CoA_acyltransferase"/>
</dbReference>
<organism evidence="2 3">
    <name type="scientific">Kibdelosporangium banguiense</name>
    <dbReference type="NCBI Taxonomy" id="1365924"/>
    <lineage>
        <taxon>Bacteria</taxon>
        <taxon>Bacillati</taxon>
        <taxon>Actinomycetota</taxon>
        <taxon>Actinomycetes</taxon>
        <taxon>Pseudonocardiales</taxon>
        <taxon>Pseudonocardiaceae</taxon>
        <taxon>Kibdelosporangium</taxon>
    </lineage>
</organism>
<dbReference type="InterPro" id="IPR000182">
    <property type="entry name" value="GNAT_dom"/>
</dbReference>
<dbReference type="PROSITE" id="PS51186">
    <property type="entry name" value="GNAT"/>
    <property type="match status" value="1"/>
</dbReference>
<proteinExistence type="predicted"/>
<dbReference type="Proteomes" id="UP001519332">
    <property type="component" value="Unassembled WGS sequence"/>
</dbReference>
<dbReference type="Gene3D" id="3.40.630.30">
    <property type="match status" value="1"/>
</dbReference>
<protein>
    <submittedName>
        <fullName evidence="2">GNAT superfamily N-acetyltransferase</fullName>
    </submittedName>
</protein>
<accession>A0ABS4TQR8</accession>
<evidence type="ECO:0000313" key="3">
    <source>
        <dbReference type="Proteomes" id="UP001519332"/>
    </source>
</evidence>
<dbReference type="Pfam" id="PF00583">
    <property type="entry name" value="Acetyltransf_1"/>
    <property type="match status" value="1"/>
</dbReference>
<dbReference type="CDD" id="cd04301">
    <property type="entry name" value="NAT_SF"/>
    <property type="match status" value="1"/>
</dbReference>
<dbReference type="SUPFAM" id="SSF55729">
    <property type="entry name" value="Acyl-CoA N-acyltransferases (Nat)"/>
    <property type="match status" value="1"/>
</dbReference>
<reference evidence="2 3" key="1">
    <citation type="submission" date="2021-03" db="EMBL/GenBank/DDBJ databases">
        <title>Sequencing the genomes of 1000 actinobacteria strains.</title>
        <authorList>
            <person name="Klenk H.-P."/>
        </authorList>
    </citation>
    <scope>NUCLEOTIDE SEQUENCE [LARGE SCALE GENOMIC DNA]</scope>
    <source>
        <strain evidence="2 3">DSM 46670</strain>
    </source>
</reference>
<dbReference type="RefSeq" id="WP_209643792.1">
    <property type="nucleotide sequence ID" value="NZ_JAGINW010000001.1"/>
</dbReference>
<evidence type="ECO:0000259" key="1">
    <source>
        <dbReference type="PROSITE" id="PS51186"/>
    </source>
</evidence>
<dbReference type="EMBL" id="JAGINW010000001">
    <property type="protein sequence ID" value="MBP2326762.1"/>
    <property type="molecule type" value="Genomic_DNA"/>
</dbReference>
<evidence type="ECO:0000313" key="2">
    <source>
        <dbReference type="EMBL" id="MBP2326762.1"/>
    </source>
</evidence>